<feature type="domain" description="Amidase" evidence="2">
    <location>
        <begin position="148"/>
        <end position="485"/>
    </location>
</feature>
<organism evidence="3 4">
    <name type="scientific">Thermogemmata fonticola</name>
    <dbReference type="NCBI Taxonomy" id="2755323"/>
    <lineage>
        <taxon>Bacteria</taxon>
        <taxon>Pseudomonadati</taxon>
        <taxon>Planctomycetota</taxon>
        <taxon>Planctomycetia</taxon>
        <taxon>Gemmatales</taxon>
        <taxon>Gemmataceae</taxon>
        <taxon>Thermogemmata</taxon>
    </lineage>
</organism>
<comment type="caution">
    <text evidence="3">The sequence shown here is derived from an EMBL/GenBank/DDBJ whole genome shotgun (WGS) entry which is preliminary data.</text>
</comment>
<name>A0A7V8VDK9_9BACT</name>
<dbReference type="Pfam" id="PF01425">
    <property type="entry name" value="Amidase"/>
    <property type="match status" value="1"/>
</dbReference>
<protein>
    <submittedName>
        <fullName evidence="3">Amidase</fullName>
    </submittedName>
</protein>
<dbReference type="GO" id="GO:0050567">
    <property type="term" value="F:glutaminyl-tRNA synthase (glutamine-hydrolyzing) activity"/>
    <property type="evidence" value="ECO:0007669"/>
    <property type="project" value="TreeGrafter"/>
</dbReference>
<evidence type="ECO:0000256" key="1">
    <source>
        <dbReference type="SAM" id="MobiDB-lite"/>
    </source>
</evidence>
<reference evidence="3 4" key="1">
    <citation type="submission" date="2020-07" db="EMBL/GenBank/DDBJ databases">
        <title>Thermogemmata thermophila gen. nov., sp. nov., a novel moderate thermophilic planctomycete from a Kamchatka hot spring.</title>
        <authorList>
            <person name="Elcheninov A.G."/>
            <person name="Podosokorskaya O.A."/>
            <person name="Kovaleva O.L."/>
            <person name="Novikov A."/>
            <person name="Bonch-Osmolovskaya E.A."/>
            <person name="Toshchakov S.V."/>
            <person name="Kublanov I.V."/>
        </authorList>
    </citation>
    <scope>NUCLEOTIDE SEQUENCE [LARGE SCALE GENOMIC DNA]</scope>
    <source>
        <strain evidence="3 4">2918</strain>
    </source>
</reference>
<dbReference type="InterPro" id="IPR000120">
    <property type="entry name" value="Amidase"/>
</dbReference>
<dbReference type="PANTHER" id="PTHR11895:SF73">
    <property type="entry name" value="AMIDASE FAMILY PROTEIN"/>
    <property type="match status" value="1"/>
</dbReference>
<dbReference type="SUPFAM" id="SSF75304">
    <property type="entry name" value="Amidase signature (AS) enzymes"/>
    <property type="match status" value="1"/>
</dbReference>
<feature type="compositionally biased region" description="Basic and acidic residues" evidence="1">
    <location>
        <begin position="546"/>
        <end position="578"/>
    </location>
</feature>
<dbReference type="AlphaFoldDB" id="A0A7V8VDK9"/>
<accession>A0A7V8VDK9</accession>
<sequence>MTAGWSRREWLTVIGSLGVGNVAFQRALAATAAQMPSEGITPEMVKNAEWIAGISLSDSQRRAVANRLTASLRQLRQLRDTAVGYEVPPALVFTPVPGQAHGTGERGQVQPSPLSEPVRRPKSDTELAYLPVYQLAELLRTRQVSSVELTRLYLDRLRRYDPALLCVVTLMEDLALRQAEQADKEIAAGRYRGPLHGIPWVAKDLIAYPGYRTTWGAEPFREQRLEQKATVAVRLEEAGAVLLAKTSLGALAQGDQWFGGQTRNPWNPKQGSSGSSAGTAAAVAAGLAAFGLGSETLGSIISPSARCGVTGLRPTFGRVSRFGCMPLAWSLDKIGPMARCAEDCALILAAIHGADPQDPTTVTRPFHWPGKKPLRELRVGYFEEKGLATAETDLKVLRSLGVRLVPIRLPWRLASALVGIILEAEAAAAFDDLTRSGVQTGIGNWAITFRRARFHTAVDYLRAQRLRTLLLRQMQEVFETIDLYVGGNDLAIANLTGHPTICLPNGFTSAGTPTAITFTGPLFGETDLLALARAYQEATGHHRRRPPEEKWLPIEKEKTPPEKEKPPLEKEKTPLEKK</sequence>
<dbReference type="Gene3D" id="3.90.1300.10">
    <property type="entry name" value="Amidase signature (AS) domain"/>
    <property type="match status" value="1"/>
</dbReference>
<evidence type="ECO:0000313" key="3">
    <source>
        <dbReference type="EMBL" id="MBA2226123.1"/>
    </source>
</evidence>
<feature type="region of interest" description="Disordered" evidence="1">
    <location>
        <begin position="96"/>
        <end position="121"/>
    </location>
</feature>
<dbReference type="InterPro" id="IPR023631">
    <property type="entry name" value="Amidase_dom"/>
</dbReference>
<evidence type="ECO:0000313" key="4">
    <source>
        <dbReference type="Proteomes" id="UP000542342"/>
    </source>
</evidence>
<dbReference type="PANTHER" id="PTHR11895">
    <property type="entry name" value="TRANSAMIDASE"/>
    <property type="match status" value="1"/>
</dbReference>
<proteinExistence type="predicted"/>
<feature type="region of interest" description="Disordered" evidence="1">
    <location>
        <begin position="538"/>
        <end position="578"/>
    </location>
</feature>
<dbReference type="Proteomes" id="UP000542342">
    <property type="component" value="Unassembled WGS sequence"/>
</dbReference>
<keyword evidence="4" id="KW-1185">Reference proteome</keyword>
<gene>
    <name evidence="3" type="ORF">H0921_08100</name>
</gene>
<dbReference type="InterPro" id="IPR036928">
    <property type="entry name" value="AS_sf"/>
</dbReference>
<dbReference type="RefSeq" id="WP_194537548.1">
    <property type="nucleotide sequence ID" value="NZ_JACEFB010000004.1"/>
</dbReference>
<dbReference type="EMBL" id="JACEFB010000004">
    <property type="protein sequence ID" value="MBA2226123.1"/>
    <property type="molecule type" value="Genomic_DNA"/>
</dbReference>
<evidence type="ECO:0000259" key="2">
    <source>
        <dbReference type="Pfam" id="PF01425"/>
    </source>
</evidence>